<evidence type="ECO:0000313" key="4">
    <source>
        <dbReference type="Proteomes" id="UP001175001"/>
    </source>
</evidence>
<feature type="chain" id="PRO_5041235598" description="Apple domain-containing protein" evidence="1">
    <location>
        <begin position="25"/>
        <end position="212"/>
    </location>
</feature>
<keyword evidence="4" id="KW-1185">Reference proteome</keyword>
<evidence type="ECO:0000259" key="2">
    <source>
        <dbReference type="Pfam" id="PF14295"/>
    </source>
</evidence>
<accession>A0AA39Y329</accession>
<protein>
    <recommendedName>
        <fullName evidence="2">Apple domain-containing protein</fullName>
    </recommendedName>
</protein>
<evidence type="ECO:0000256" key="1">
    <source>
        <dbReference type="SAM" id="SignalP"/>
    </source>
</evidence>
<dbReference type="Proteomes" id="UP001175001">
    <property type="component" value="Unassembled WGS sequence"/>
</dbReference>
<evidence type="ECO:0000313" key="3">
    <source>
        <dbReference type="EMBL" id="KAK0645106.1"/>
    </source>
</evidence>
<name>A0AA39Y329_9PEZI</name>
<reference evidence="3" key="1">
    <citation type="submission" date="2023-06" db="EMBL/GenBank/DDBJ databases">
        <title>Multi-omics analyses reveal the molecular pathogenesis toolkit of Lasiodiplodia hormozganensis, a cross-kingdom pathogen.</title>
        <authorList>
            <person name="Felix C."/>
            <person name="Meneses R."/>
            <person name="Goncalves M.F.M."/>
            <person name="Tilleman L."/>
            <person name="Duarte A.S."/>
            <person name="Jorrin-Novo J.V."/>
            <person name="Van De Peer Y."/>
            <person name="Deforce D."/>
            <person name="Van Nieuwerburgh F."/>
            <person name="Esteves A.C."/>
            <person name="Alves A."/>
        </authorList>
    </citation>
    <scope>NUCLEOTIDE SEQUENCE</scope>
    <source>
        <strain evidence="3">CBS 339.90</strain>
    </source>
</reference>
<organism evidence="3 4">
    <name type="scientific">Lasiodiplodia hormozganensis</name>
    <dbReference type="NCBI Taxonomy" id="869390"/>
    <lineage>
        <taxon>Eukaryota</taxon>
        <taxon>Fungi</taxon>
        <taxon>Dikarya</taxon>
        <taxon>Ascomycota</taxon>
        <taxon>Pezizomycotina</taxon>
        <taxon>Dothideomycetes</taxon>
        <taxon>Dothideomycetes incertae sedis</taxon>
        <taxon>Botryosphaeriales</taxon>
        <taxon>Botryosphaeriaceae</taxon>
        <taxon>Lasiodiplodia</taxon>
    </lineage>
</organism>
<sequence>MSPTYLKLFLAMLGLFSIATSALPADPESITISLQDPPTTSSIALPSPTIPTCAGSNTEFTCPVGNDTHYVAHDCQDFVIECGTDRTGGDLPNSPQYPGSFLGCVDACASDEACVALVYTDGPCYLKGELVATVELPGATGARKATALVSATETSFLEAPVVTSSVWAEPEPWTTSLSAPIVVTTSVVFSVASSVAVATVTTTILGVSSLGI</sequence>
<feature type="domain" description="Apple" evidence="2">
    <location>
        <begin position="84"/>
        <end position="127"/>
    </location>
</feature>
<dbReference type="AlphaFoldDB" id="A0AA39Y329"/>
<dbReference type="EMBL" id="JAUJDW010000058">
    <property type="protein sequence ID" value="KAK0645106.1"/>
    <property type="molecule type" value="Genomic_DNA"/>
</dbReference>
<gene>
    <name evidence="3" type="ORF">DIS24_g8241</name>
</gene>
<keyword evidence="1" id="KW-0732">Signal</keyword>
<proteinExistence type="predicted"/>
<comment type="caution">
    <text evidence="3">The sequence shown here is derived from an EMBL/GenBank/DDBJ whole genome shotgun (WGS) entry which is preliminary data.</text>
</comment>
<dbReference type="InterPro" id="IPR003609">
    <property type="entry name" value="Pan_app"/>
</dbReference>
<dbReference type="Pfam" id="PF14295">
    <property type="entry name" value="PAN_4"/>
    <property type="match status" value="1"/>
</dbReference>
<feature type="signal peptide" evidence="1">
    <location>
        <begin position="1"/>
        <end position="24"/>
    </location>
</feature>